<evidence type="ECO:0000256" key="4">
    <source>
        <dbReference type="RuleBase" id="RU369096"/>
    </source>
</evidence>
<evidence type="ECO:0000256" key="3">
    <source>
        <dbReference type="ARBA" id="ARBA00023242"/>
    </source>
</evidence>
<feature type="compositionally biased region" description="Basic and acidic residues" evidence="5">
    <location>
        <begin position="127"/>
        <end position="138"/>
    </location>
</feature>
<accession>A0A8V0XD71</accession>
<feature type="compositionally biased region" description="Low complexity" evidence="5">
    <location>
        <begin position="83"/>
        <end position="99"/>
    </location>
</feature>
<dbReference type="Proteomes" id="UP000000539">
    <property type="component" value="Unassembled WGS sequence"/>
</dbReference>
<dbReference type="SUPFAM" id="SSF50104">
    <property type="entry name" value="Translation proteins SH3-like domain"/>
    <property type="match status" value="1"/>
</dbReference>
<name>A0A8V0XD71_CHICK</name>
<evidence type="ECO:0000256" key="2">
    <source>
        <dbReference type="ARBA" id="ARBA00010966"/>
    </source>
</evidence>
<dbReference type="Ensembl" id="ENSGALT00010004238.1">
    <property type="protein sequence ID" value="ENSGALP00010002535.1"/>
    <property type="gene ID" value="ENSGALG00010001868.1"/>
</dbReference>
<dbReference type="PROSITE" id="PS50174">
    <property type="entry name" value="G_PATCH"/>
    <property type="match status" value="1"/>
</dbReference>
<feature type="region of interest" description="Disordered" evidence="5">
    <location>
        <begin position="288"/>
        <end position="341"/>
    </location>
</feature>
<dbReference type="GO" id="GO:0005681">
    <property type="term" value="C:spliceosomal complex"/>
    <property type="evidence" value="ECO:0000318"/>
    <property type="project" value="GO_Central"/>
</dbReference>
<dbReference type="InterPro" id="IPR045166">
    <property type="entry name" value="Spp2-like"/>
</dbReference>
<evidence type="ECO:0000313" key="8">
    <source>
        <dbReference type="Proteomes" id="UP000000539"/>
    </source>
</evidence>
<keyword evidence="4" id="KW-0507">mRNA processing</keyword>
<dbReference type="OrthoDB" id="5577072at2759"/>
<comment type="function">
    <text evidence="4">RNA-binding protein involved in pre-mRNA splicing.</text>
</comment>
<evidence type="ECO:0000259" key="6">
    <source>
        <dbReference type="PROSITE" id="PS50174"/>
    </source>
</evidence>
<dbReference type="PANTHER" id="PTHR15818:SF2">
    <property type="entry name" value="G-PATCH DOMAIN AND KOW MOTIFS-CONTAINING PROTEIN"/>
    <property type="match status" value="1"/>
</dbReference>
<dbReference type="GO" id="GO:0000398">
    <property type="term" value="P:mRNA splicing, via spliceosome"/>
    <property type="evidence" value="ECO:0000318"/>
    <property type="project" value="GO_Central"/>
</dbReference>
<dbReference type="Pfam" id="PF12656">
    <property type="entry name" value="G-patch_2"/>
    <property type="match status" value="1"/>
</dbReference>
<dbReference type="AlphaFoldDB" id="A0A8V0XD71"/>
<feature type="region of interest" description="Disordered" evidence="5">
    <location>
        <begin position="53"/>
        <end position="109"/>
    </location>
</feature>
<dbReference type="PANTHER" id="PTHR15818">
    <property type="entry name" value="G PATCH AND KOW-CONTAINING"/>
    <property type="match status" value="1"/>
</dbReference>
<sequence>MAASSGSAGSTGPGGPVSFGFSRKAERRRLLAAGPCSEPENDGADTDYLTAVEDRELLSAKPAPPPPKDLVIPLRPARRWRNPEAPSSAPSSPGHAPSATNHAPLASGHALEGDPITLEIAALQELLREARQSQEHGQETPSAAPIPMRMKEDNVGSGALPTPEDYAAVPVSAFGMAMLRGMGWKKGEGIGRTFKRVVKPLEQRLRPRGLGLGAEPAPPPSSSGPPNSGGGGRREDPHSSTGGGLRVGDDVRIQSGPHRGVCGKVEALDPETARAVVRLQLGGQAVTVSQHSLTAHRAPPQRPPGAEEGSQPPPPPTPNSSTGKRRRSPEGRTAKQSRAPPHWLRRDLRVRCVDRGFRGGRFYNCKMQVEDLLSPDSCVCRTDDGRLVEGLQEAMLETVIPRGPNDRVMVVLGEHRGQAGATSFPVWPKRCYGEVISLPVFLRVAVGRRSSLPSRRYGDVVLLPVKPPGALLGRRSLTSGLSPPHFRLSHHGGPLVLFCRKSSTR</sequence>
<gene>
    <name evidence="7" type="primary">GPKOW</name>
</gene>
<protein>
    <recommendedName>
        <fullName evidence="4">G-patch domain and KOW motifs-containing protein</fullName>
    </recommendedName>
</protein>
<comment type="subcellular location">
    <subcellularLocation>
        <location evidence="1 4">Nucleus</location>
    </subcellularLocation>
</comment>
<evidence type="ECO:0000256" key="5">
    <source>
        <dbReference type="SAM" id="MobiDB-lite"/>
    </source>
</evidence>
<dbReference type="InterPro" id="IPR014722">
    <property type="entry name" value="Rib_uL2_dom2"/>
</dbReference>
<evidence type="ECO:0000256" key="1">
    <source>
        <dbReference type="ARBA" id="ARBA00004123"/>
    </source>
</evidence>
<dbReference type="GeneTree" id="ENSGT00390000015154"/>
<keyword evidence="8" id="KW-1185">Reference proteome</keyword>
<keyword evidence="4" id="KW-0508">mRNA splicing</keyword>
<dbReference type="GlyGen" id="A0A8V0XD71">
    <property type="glycosylation" value="3 sites"/>
</dbReference>
<dbReference type="SMART" id="SM00443">
    <property type="entry name" value="G_patch"/>
    <property type="match status" value="1"/>
</dbReference>
<reference evidence="7" key="1">
    <citation type="submission" date="2025-08" db="UniProtKB">
        <authorList>
            <consortium name="Ensembl"/>
        </authorList>
    </citation>
    <scope>IDENTIFICATION</scope>
    <source>
        <strain evidence="7">broiler</strain>
    </source>
</reference>
<dbReference type="InterPro" id="IPR000467">
    <property type="entry name" value="G_patch_dom"/>
</dbReference>
<proteinExistence type="inferred from homology"/>
<dbReference type="InterPro" id="IPR026822">
    <property type="entry name" value="Spp2/MOS2_G-patch"/>
</dbReference>
<evidence type="ECO:0000313" key="7">
    <source>
        <dbReference type="Ensembl" id="ENSGALP00010002535.1"/>
    </source>
</evidence>
<comment type="similarity">
    <text evidence="2 4">Belongs to the MOS2 family.</text>
</comment>
<dbReference type="InterPro" id="IPR008991">
    <property type="entry name" value="Translation_prot_SH3-like_sf"/>
</dbReference>
<feature type="region of interest" description="Disordered" evidence="5">
    <location>
        <begin position="127"/>
        <end position="157"/>
    </location>
</feature>
<dbReference type="Pfam" id="PF25088">
    <property type="entry name" value="GPKOW_C"/>
    <property type="match status" value="1"/>
</dbReference>
<dbReference type="SMART" id="SM00739">
    <property type="entry name" value="KOW"/>
    <property type="match status" value="2"/>
</dbReference>
<dbReference type="InterPro" id="IPR005824">
    <property type="entry name" value="KOW"/>
</dbReference>
<keyword evidence="3 4" id="KW-0539">Nucleus</keyword>
<feature type="domain" description="G-patch" evidence="6">
    <location>
        <begin position="171"/>
        <end position="217"/>
    </location>
</feature>
<feature type="region of interest" description="Disordered" evidence="5">
    <location>
        <begin position="208"/>
        <end position="265"/>
    </location>
</feature>
<organism evidence="7 8">
    <name type="scientific">Gallus gallus</name>
    <name type="common">Chicken</name>
    <dbReference type="NCBI Taxonomy" id="9031"/>
    <lineage>
        <taxon>Eukaryota</taxon>
        <taxon>Metazoa</taxon>
        <taxon>Chordata</taxon>
        <taxon>Craniata</taxon>
        <taxon>Vertebrata</taxon>
        <taxon>Euteleostomi</taxon>
        <taxon>Archelosauria</taxon>
        <taxon>Archosauria</taxon>
        <taxon>Dinosauria</taxon>
        <taxon>Saurischia</taxon>
        <taxon>Theropoda</taxon>
        <taxon>Coelurosauria</taxon>
        <taxon>Aves</taxon>
        <taxon>Neognathae</taxon>
        <taxon>Galloanserae</taxon>
        <taxon>Galliformes</taxon>
        <taxon>Phasianidae</taxon>
        <taxon>Phasianinae</taxon>
        <taxon>Gallus</taxon>
    </lineage>
</organism>
<feature type="region of interest" description="Disordered" evidence="5">
    <location>
        <begin position="1"/>
        <end position="22"/>
    </location>
</feature>
<reference evidence="7" key="2">
    <citation type="submission" date="2025-09" db="UniProtKB">
        <authorList>
            <consortium name="Ensembl"/>
        </authorList>
    </citation>
    <scope>IDENTIFICATION</scope>
    <source>
        <strain evidence="7">broiler</strain>
    </source>
</reference>
<dbReference type="Gene3D" id="2.30.30.30">
    <property type="match status" value="1"/>
</dbReference>
<dbReference type="GO" id="GO:0003676">
    <property type="term" value="F:nucleic acid binding"/>
    <property type="evidence" value="ECO:0007669"/>
    <property type="project" value="InterPro"/>
</dbReference>